<dbReference type="AlphaFoldDB" id="A0A0T9QR95"/>
<gene>
    <name evidence="1" type="ORF">ERS008529_03489</name>
    <name evidence="2" type="ORF">ERS137968_04024</name>
</gene>
<evidence type="ECO:0000313" key="1">
    <source>
        <dbReference type="EMBL" id="CNI24654.1"/>
    </source>
</evidence>
<accession>A0A0T9QR95</accession>
<dbReference type="NCBIfam" id="TIGR02501">
    <property type="entry name" value="type_III_yscE"/>
    <property type="match status" value="1"/>
</dbReference>
<name>A0A0T9QR95_9GAMM</name>
<reference evidence="2 3" key="3">
    <citation type="submission" date="2015-03" db="EMBL/GenBank/DDBJ databases">
        <authorList>
            <consortium name="Pathogen Informatics"/>
            <person name="Murphy D."/>
        </authorList>
    </citation>
    <scope>NUCLEOTIDE SEQUENCE [LARGE SCALE GENOMIC DNA]</scope>
    <source>
        <strain evidence="3">type strain: CIP110230</strain>
        <strain evidence="2">Type strain: CIP110230</strain>
    </source>
</reference>
<dbReference type="STRING" id="1288385.ERS137968_04024"/>
<dbReference type="RefSeq" id="WP_049614401.1">
    <property type="nucleotide sequence ID" value="NZ_CAWMMU010000028.1"/>
</dbReference>
<evidence type="ECO:0000313" key="2">
    <source>
        <dbReference type="EMBL" id="CRY68894.1"/>
    </source>
</evidence>
<dbReference type="Pfam" id="PF08988">
    <property type="entry name" value="T3SS_needle_E"/>
    <property type="match status" value="1"/>
</dbReference>
<evidence type="ECO:0000313" key="3">
    <source>
        <dbReference type="Proteomes" id="UP000044625"/>
    </source>
</evidence>
<dbReference type="Proteomes" id="UP000045840">
    <property type="component" value="Unassembled WGS sequence"/>
</dbReference>
<sequence>MQHITELEDCIKYDPGSIQQKQELLVKEKRFIANQLSLQQTPDNYKKLNDMMLALTSAEQIINTLSVRYGN</sequence>
<dbReference type="EMBL" id="CWJL01000028">
    <property type="protein sequence ID" value="CRY68894.1"/>
    <property type="molecule type" value="Genomic_DNA"/>
</dbReference>
<dbReference type="EMBL" id="CQAZ01000036">
    <property type="protein sequence ID" value="CNI24654.1"/>
    <property type="molecule type" value="Genomic_DNA"/>
</dbReference>
<evidence type="ECO:0000313" key="4">
    <source>
        <dbReference type="Proteomes" id="UP000045840"/>
    </source>
</evidence>
<reference evidence="4" key="2">
    <citation type="submission" date="2015-03" db="EMBL/GenBank/DDBJ databases">
        <authorList>
            <consortium name="Pathogen Informatics"/>
        </authorList>
    </citation>
    <scope>NUCLEOTIDE SEQUENCE [LARGE SCALE GENOMIC DNA]</scope>
    <source>
        <strain evidence="4">A125KOH2</strain>
    </source>
</reference>
<dbReference type="Proteomes" id="UP000044625">
    <property type="component" value="Unassembled WGS sequence"/>
</dbReference>
<dbReference type="OrthoDB" id="6480686at2"/>
<keyword evidence="3" id="KW-1185">Reference proteome</keyword>
<organism evidence="1 4">
    <name type="scientific">Yersinia pekkanenii</name>
    <dbReference type="NCBI Taxonomy" id="1288385"/>
    <lineage>
        <taxon>Bacteria</taxon>
        <taxon>Pseudomonadati</taxon>
        <taxon>Pseudomonadota</taxon>
        <taxon>Gammaproteobacteria</taxon>
        <taxon>Enterobacterales</taxon>
        <taxon>Yersiniaceae</taxon>
        <taxon>Yersinia</taxon>
    </lineage>
</organism>
<dbReference type="InterPro" id="IPR012671">
    <property type="entry name" value="T3SS_PscE/YscE"/>
</dbReference>
<protein>
    <submittedName>
        <fullName evidence="1">Type III secretion apparatus</fullName>
    </submittedName>
</protein>
<reference evidence="1" key="1">
    <citation type="submission" date="2015-03" db="EMBL/GenBank/DDBJ databases">
        <authorList>
            <person name="Murphy D."/>
        </authorList>
    </citation>
    <scope>NUCLEOTIDE SEQUENCE [LARGE SCALE GENOMIC DNA]</scope>
    <source>
        <strain evidence="1">A125KOH2</strain>
    </source>
</reference>
<proteinExistence type="predicted"/>